<dbReference type="RefSeq" id="WP_006079207.1">
    <property type="nucleotide sequence ID" value="NZ_AOMD01000033.1"/>
</dbReference>
<evidence type="ECO:0000313" key="2">
    <source>
        <dbReference type="EMBL" id="EMA42811.1"/>
    </source>
</evidence>
<gene>
    <name evidence="2" type="ORF">C449_16753</name>
</gene>
<dbReference type="InParanoid" id="M0MAN4"/>
<dbReference type="InterPro" id="IPR039768">
    <property type="entry name" value="Nmd3"/>
</dbReference>
<dbReference type="GO" id="GO:0005737">
    <property type="term" value="C:cytoplasm"/>
    <property type="evidence" value="ECO:0007669"/>
    <property type="project" value="TreeGrafter"/>
</dbReference>
<dbReference type="EMBL" id="AOMD01000033">
    <property type="protein sequence ID" value="EMA42811.1"/>
    <property type="molecule type" value="Genomic_DNA"/>
</dbReference>
<dbReference type="PANTHER" id="PTHR12746">
    <property type="entry name" value="NONSENSE-MEDIATED MRNA DECAY PROTEIN 3"/>
    <property type="match status" value="1"/>
</dbReference>
<dbReference type="FunCoup" id="M0MAN4">
    <property type="interactions" value="2"/>
</dbReference>
<accession>M0MAN4</accession>
<keyword evidence="3" id="KW-1185">Reference proteome</keyword>
<dbReference type="PATRIC" id="fig|1227455.4.peg.3411"/>
<dbReference type="Proteomes" id="UP000011669">
    <property type="component" value="Unassembled WGS sequence"/>
</dbReference>
<reference evidence="2 3" key="1">
    <citation type="journal article" date="2014" name="PLoS Genet.">
        <title>Phylogenetically driven sequencing of extremely halophilic archaea reveals strategies for static and dynamic osmo-response.</title>
        <authorList>
            <person name="Becker E.A."/>
            <person name="Seitzer P.M."/>
            <person name="Tritt A."/>
            <person name="Larsen D."/>
            <person name="Krusor M."/>
            <person name="Yao A.I."/>
            <person name="Wu D."/>
            <person name="Madern D."/>
            <person name="Eisen J.A."/>
            <person name="Darling A.E."/>
            <person name="Facciotti M.T."/>
        </authorList>
    </citation>
    <scope>NUCLEOTIDE SEQUENCE [LARGE SCALE GENOMIC DNA]</scope>
    <source>
        <strain evidence="2 3">DSM 5350</strain>
    </source>
</reference>
<proteinExistence type="predicted"/>
<feature type="domain" description="Nmd3 N-terminal" evidence="1">
    <location>
        <begin position="8"/>
        <end position="249"/>
    </location>
</feature>
<organism evidence="2 3">
    <name type="scientific">Halococcus saccharolyticus DSM 5350</name>
    <dbReference type="NCBI Taxonomy" id="1227455"/>
    <lineage>
        <taxon>Archaea</taxon>
        <taxon>Methanobacteriati</taxon>
        <taxon>Methanobacteriota</taxon>
        <taxon>Stenosarchaea group</taxon>
        <taxon>Halobacteria</taxon>
        <taxon>Halobacteriales</taxon>
        <taxon>Halococcaceae</taxon>
        <taxon>Halococcus</taxon>
    </lineage>
</organism>
<dbReference type="GO" id="GO:0043023">
    <property type="term" value="F:ribosomal large subunit binding"/>
    <property type="evidence" value="ECO:0007669"/>
    <property type="project" value="InterPro"/>
</dbReference>
<dbReference type="AlphaFoldDB" id="M0MAN4"/>
<dbReference type="Pfam" id="PF04981">
    <property type="entry name" value="NMD3"/>
    <property type="match status" value="1"/>
</dbReference>
<dbReference type="OrthoDB" id="15051at2157"/>
<evidence type="ECO:0000259" key="1">
    <source>
        <dbReference type="Pfam" id="PF04981"/>
    </source>
</evidence>
<name>M0MAN4_9EURY</name>
<dbReference type="PANTHER" id="PTHR12746:SF2">
    <property type="entry name" value="60S RIBOSOMAL EXPORT PROTEIN NMD3"/>
    <property type="match status" value="1"/>
</dbReference>
<protein>
    <submittedName>
        <fullName evidence="2">NMD3 family protein</fullName>
    </submittedName>
</protein>
<comment type="caution">
    <text evidence="2">The sequence shown here is derived from an EMBL/GenBank/DDBJ whole genome shotgun (WGS) entry which is preliminary data.</text>
</comment>
<dbReference type="InterPro" id="IPR007064">
    <property type="entry name" value="Nmd3_N"/>
</dbReference>
<dbReference type="STRING" id="1227455.C449_16753"/>
<sequence>MSESRQFCPRCGDPVESTVAAADGRAPICEDCFFEDFDLVDAPDRIEVLVCATCGAVRRGKRWVDVEARDYTDVAIDEVAEALTIHVDAEAFEWRVEPEQVDETTVRMHCLLSASVHDRPIQTELTIPVKISRGTCTRCGRIAGDYYASTVQVRARGRTPTDHEVEQSIAIITEYVDEREADGDRDAFVTELDETADGVDAKLSTTQIGRAVAERIVRQLGGTVDESATLVTEDEDGDEVYRVTYAVHLPEFTPGDVIDPDDDDPLLVRSVQGNLKGVHITTGEPYEAAFEDGEAPDARRLGDHGDADETTLVAIEDDHAVQVLDPETYAAKTIPRPDYLDSDADRVRVLKSRAGLHVLPDIDASETD</sequence>
<evidence type="ECO:0000313" key="3">
    <source>
        <dbReference type="Proteomes" id="UP000011669"/>
    </source>
</evidence>